<dbReference type="GO" id="GO:0008202">
    <property type="term" value="P:steroid metabolic process"/>
    <property type="evidence" value="ECO:0007669"/>
    <property type="project" value="TreeGrafter"/>
</dbReference>
<feature type="signal peptide" evidence="2">
    <location>
        <begin position="1"/>
        <end position="22"/>
    </location>
</feature>
<dbReference type="InterPro" id="IPR036291">
    <property type="entry name" value="NAD(P)-bd_dom_sf"/>
</dbReference>
<gene>
    <name evidence="3" type="ORF">FLL45_19320</name>
</gene>
<sequence>MKVSYWIVFFSFILFHSGSVNASEQKAVLVTGATSGIGLRITEHLSSQGYFVYAGARKDEDMQRLNKLKNVQAVRLDVNKQAQIDAAVKTIQTAGRGLYGLVNNAGVAILGPLTETPENDFDFQMQVNLYGPYRVTKAFAPMIIESKGRISTIGSISGILSGPLFGPYSMSKHAIEAFTDSLAAEMAQFGVKVSVIEPGNYNSKIGENLKRRFKGKEKLLEQSRYKEAWTGVMERVGSRTQYKDPIDVAKAVEEALFNAAPKKRYLVVPNQREADITVRQAIREAVQLNFSHEYSLDQESLMKVLDEEIKRVSKK</sequence>
<dbReference type="Proteomes" id="UP000317839">
    <property type="component" value="Unassembled WGS sequence"/>
</dbReference>
<evidence type="ECO:0000256" key="1">
    <source>
        <dbReference type="RuleBase" id="RU000363"/>
    </source>
</evidence>
<accession>A0A545T569</accession>
<dbReference type="CDD" id="cd05374">
    <property type="entry name" value="17beta-HSD-like_SDR_c"/>
    <property type="match status" value="1"/>
</dbReference>
<dbReference type="GO" id="GO:0016491">
    <property type="term" value="F:oxidoreductase activity"/>
    <property type="evidence" value="ECO:0007669"/>
    <property type="project" value="TreeGrafter"/>
</dbReference>
<evidence type="ECO:0000256" key="2">
    <source>
        <dbReference type="SAM" id="SignalP"/>
    </source>
</evidence>
<proteinExistence type="inferred from homology"/>
<dbReference type="SUPFAM" id="SSF51735">
    <property type="entry name" value="NAD(P)-binding Rossmann-fold domains"/>
    <property type="match status" value="1"/>
</dbReference>
<dbReference type="EMBL" id="VIKR01000005">
    <property type="protein sequence ID" value="TQV72366.1"/>
    <property type="molecule type" value="Genomic_DNA"/>
</dbReference>
<reference evidence="3 4" key="1">
    <citation type="submission" date="2019-06" db="EMBL/GenBank/DDBJ databases">
        <title>Draft genome of Aliikangiella marina GYP-15.</title>
        <authorList>
            <person name="Wang G."/>
        </authorList>
    </citation>
    <scope>NUCLEOTIDE SEQUENCE [LARGE SCALE GENOMIC DNA]</scope>
    <source>
        <strain evidence="3 4">GYP-15</strain>
    </source>
</reference>
<protein>
    <submittedName>
        <fullName evidence="3">SDR family oxidoreductase</fullName>
    </submittedName>
</protein>
<organism evidence="3 4">
    <name type="scientific">Aliikangiella marina</name>
    <dbReference type="NCBI Taxonomy" id="1712262"/>
    <lineage>
        <taxon>Bacteria</taxon>
        <taxon>Pseudomonadati</taxon>
        <taxon>Pseudomonadota</taxon>
        <taxon>Gammaproteobacteria</taxon>
        <taxon>Oceanospirillales</taxon>
        <taxon>Pleioneaceae</taxon>
        <taxon>Aliikangiella</taxon>
    </lineage>
</organism>
<dbReference type="InterPro" id="IPR020904">
    <property type="entry name" value="Sc_DH/Rdtase_CS"/>
</dbReference>
<evidence type="ECO:0000313" key="3">
    <source>
        <dbReference type="EMBL" id="TQV72366.1"/>
    </source>
</evidence>
<name>A0A545T569_9GAMM</name>
<comment type="similarity">
    <text evidence="1">Belongs to the short-chain dehydrogenases/reductases (SDR) family.</text>
</comment>
<dbReference type="PANTHER" id="PTHR43313">
    <property type="entry name" value="SHORT-CHAIN DEHYDROGENASE/REDUCTASE FAMILY 9C"/>
    <property type="match status" value="1"/>
</dbReference>
<dbReference type="PRINTS" id="PR00080">
    <property type="entry name" value="SDRFAMILY"/>
</dbReference>
<dbReference type="PROSITE" id="PS00061">
    <property type="entry name" value="ADH_SHORT"/>
    <property type="match status" value="1"/>
</dbReference>
<feature type="chain" id="PRO_5021925523" evidence="2">
    <location>
        <begin position="23"/>
        <end position="315"/>
    </location>
</feature>
<dbReference type="OrthoDB" id="9775296at2"/>
<dbReference type="PRINTS" id="PR00081">
    <property type="entry name" value="GDHRDH"/>
</dbReference>
<dbReference type="InterPro" id="IPR002347">
    <property type="entry name" value="SDR_fam"/>
</dbReference>
<dbReference type="PANTHER" id="PTHR43313:SF1">
    <property type="entry name" value="3BETA-HYDROXYSTEROID DEHYDROGENASE DHS-16"/>
    <property type="match status" value="1"/>
</dbReference>
<evidence type="ECO:0000313" key="4">
    <source>
        <dbReference type="Proteomes" id="UP000317839"/>
    </source>
</evidence>
<dbReference type="Pfam" id="PF00106">
    <property type="entry name" value="adh_short"/>
    <property type="match status" value="1"/>
</dbReference>
<keyword evidence="4" id="KW-1185">Reference proteome</keyword>
<keyword evidence="2" id="KW-0732">Signal</keyword>
<dbReference type="Gene3D" id="3.40.50.720">
    <property type="entry name" value="NAD(P)-binding Rossmann-like Domain"/>
    <property type="match status" value="1"/>
</dbReference>
<comment type="caution">
    <text evidence="3">The sequence shown here is derived from an EMBL/GenBank/DDBJ whole genome shotgun (WGS) entry which is preliminary data.</text>
</comment>
<dbReference type="AlphaFoldDB" id="A0A545T569"/>
<dbReference type="RefSeq" id="WP_142943696.1">
    <property type="nucleotide sequence ID" value="NZ_VIKR01000005.1"/>
</dbReference>